<evidence type="ECO:0000313" key="1">
    <source>
        <dbReference type="EMBL" id="GAA1275536.1"/>
    </source>
</evidence>
<reference evidence="1 2" key="1">
    <citation type="journal article" date="2019" name="Int. J. Syst. Evol. Microbiol.">
        <title>The Global Catalogue of Microorganisms (GCM) 10K type strain sequencing project: providing services to taxonomists for standard genome sequencing and annotation.</title>
        <authorList>
            <consortium name="The Broad Institute Genomics Platform"/>
            <consortium name="The Broad Institute Genome Sequencing Center for Infectious Disease"/>
            <person name="Wu L."/>
            <person name="Ma J."/>
        </authorList>
    </citation>
    <scope>NUCLEOTIDE SEQUENCE [LARGE SCALE GENOMIC DNA]</scope>
    <source>
        <strain evidence="1 2">JCM 11448</strain>
    </source>
</reference>
<comment type="caution">
    <text evidence="1">The sequence shown here is derived from an EMBL/GenBank/DDBJ whole genome shotgun (WGS) entry which is preliminary data.</text>
</comment>
<sequence length="135" mass="15113">MATTDNTLLIIERAHRGAVETQFADTLFFVRELHRQSGGLHVALRGLAASYAVDTPYDTPYEAALRIAGRTLDTLPDPRRLLRQLLDDGATVFVEEADLSALGARARERLLPGVRRVTGAELVSRWSDYARVWFF</sequence>
<keyword evidence="2" id="KW-1185">Reference proteome</keyword>
<dbReference type="EMBL" id="BAAAIH010000019">
    <property type="protein sequence ID" value="GAA1275536.1"/>
    <property type="molecule type" value="Genomic_DNA"/>
</dbReference>
<accession>A0ABN1X3J8</accession>
<dbReference type="Proteomes" id="UP001500282">
    <property type="component" value="Unassembled WGS sequence"/>
</dbReference>
<proteinExistence type="predicted"/>
<organism evidence="1 2">
    <name type="scientific">Streptomyces javensis</name>
    <dbReference type="NCBI Taxonomy" id="114698"/>
    <lineage>
        <taxon>Bacteria</taxon>
        <taxon>Bacillati</taxon>
        <taxon>Actinomycetota</taxon>
        <taxon>Actinomycetes</taxon>
        <taxon>Kitasatosporales</taxon>
        <taxon>Streptomycetaceae</taxon>
        <taxon>Streptomyces</taxon>
        <taxon>Streptomyces violaceusniger group</taxon>
    </lineage>
</organism>
<protein>
    <submittedName>
        <fullName evidence="1">Uncharacterized protein</fullName>
    </submittedName>
</protein>
<evidence type="ECO:0000313" key="2">
    <source>
        <dbReference type="Proteomes" id="UP001500282"/>
    </source>
</evidence>
<name>A0ABN1X3J8_9ACTN</name>
<gene>
    <name evidence="1" type="ORF">GCM10009579_38200</name>
</gene>